<feature type="domain" description="Peptidase S26" evidence="8">
    <location>
        <begin position="37"/>
        <end position="227"/>
    </location>
</feature>
<dbReference type="Gene3D" id="2.10.109.10">
    <property type="entry name" value="Umud Fragment, subunit A"/>
    <property type="match status" value="1"/>
</dbReference>
<protein>
    <recommendedName>
        <fullName evidence="4 6">Signal peptidase I</fullName>
        <ecNumber evidence="4 6">3.4.21.89</ecNumber>
    </recommendedName>
</protein>
<dbReference type="Pfam" id="PF10502">
    <property type="entry name" value="Peptidase_S26"/>
    <property type="match status" value="1"/>
</dbReference>
<dbReference type="NCBIfam" id="TIGR02227">
    <property type="entry name" value="sigpep_I_bact"/>
    <property type="match status" value="1"/>
</dbReference>
<dbReference type="SUPFAM" id="SSF51306">
    <property type="entry name" value="LexA/Signal peptidase"/>
    <property type="match status" value="1"/>
</dbReference>
<evidence type="ECO:0000313" key="9">
    <source>
        <dbReference type="EMBL" id="MDT0308195.1"/>
    </source>
</evidence>
<feature type="region of interest" description="Disordered" evidence="7">
    <location>
        <begin position="1"/>
        <end position="27"/>
    </location>
</feature>
<gene>
    <name evidence="9" type="primary">lepB</name>
    <name evidence="9" type="ORF">RM780_14660</name>
</gene>
<evidence type="ECO:0000256" key="1">
    <source>
        <dbReference type="ARBA" id="ARBA00000677"/>
    </source>
</evidence>
<evidence type="ECO:0000259" key="8">
    <source>
        <dbReference type="Pfam" id="PF10502"/>
    </source>
</evidence>
<evidence type="ECO:0000256" key="4">
    <source>
        <dbReference type="ARBA" id="ARBA00013208"/>
    </source>
</evidence>
<comment type="similarity">
    <text evidence="3 6">Belongs to the peptidase S26 family.</text>
</comment>
<comment type="subcellular location">
    <subcellularLocation>
        <location evidence="2">Cell membrane</location>
        <topology evidence="2">Single-pass type II membrane protein</topology>
    </subcellularLocation>
    <subcellularLocation>
        <location evidence="6">Membrane</location>
        <topology evidence="6">Single-pass type II membrane protein</topology>
    </subcellularLocation>
</comment>
<keyword evidence="6" id="KW-0645">Protease</keyword>
<evidence type="ECO:0000256" key="6">
    <source>
        <dbReference type="RuleBase" id="RU362042"/>
    </source>
</evidence>
<dbReference type="PANTHER" id="PTHR43390">
    <property type="entry name" value="SIGNAL PEPTIDASE I"/>
    <property type="match status" value="1"/>
</dbReference>
<evidence type="ECO:0000256" key="7">
    <source>
        <dbReference type="SAM" id="MobiDB-lite"/>
    </source>
</evidence>
<comment type="catalytic activity">
    <reaction evidence="1 6">
        <text>Cleavage of hydrophobic, N-terminal signal or leader sequences from secreted and periplasmic proteins.</text>
        <dbReference type="EC" id="3.4.21.89"/>
    </reaction>
</comment>
<proteinExistence type="inferred from homology"/>
<evidence type="ECO:0000256" key="2">
    <source>
        <dbReference type="ARBA" id="ARBA00004401"/>
    </source>
</evidence>
<evidence type="ECO:0000313" key="10">
    <source>
        <dbReference type="Proteomes" id="UP001183388"/>
    </source>
</evidence>
<dbReference type="EC" id="3.4.21.89" evidence="4 6"/>
<sequence>MTDSDATTPERDRPARPPVTRPTVTGGRRRWSRSVRVWAAAVAGTVVLTMLVSTFVMQPFLIPSGSMEGTLQVGDRVLVNKLAYRFGGEVERGDIIVFDGTGSFVAEGEDPGLLGGLLRRAGAAVGLVQSSENDYVKRVIGVGGDRVRCCDGQGRLEINGEPLDEPYLYPGDEPSEVMFDIEVPEGRLWVMGDHRSDSADSRAYLGVPGGGTVPVDRVIGRVDLIGWPLSRWGWLPDHG</sequence>
<dbReference type="Proteomes" id="UP001183388">
    <property type="component" value="Unassembled WGS sequence"/>
</dbReference>
<dbReference type="InterPro" id="IPR036286">
    <property type="entry name" value="LexA/Signal_pep-like_sf"/>
</dbReference>
<reference evidence="10" key="1">
    <citation type="submission" date="2023-07" db="EMBL/GenBank/DDBJ databases">
        <title>30 novel species of actinomycetes from the DSMZ collection.</title>
        <authorList>
            <person name="Nouioui I."/>
        </authorList>
    </citation>
    <scope>NUCLEOTIDE SEQUENCE [LARGE SCALE GENOMIC DNA]</scope>
    <source>
        <strain evidence="10">DSM 44917</strain>
    </source>
</reference>
<keyword evidence="6" id="KW-0812">Transmembrane</keyword>
<dbReference type="InterPro" id="IPR019533">
    <property type="entry name" value="Peptidase_S26"/>
</dbReference>
<dbReference type="PROSITE" id="PS00761">
    <property type="entry name" value="SPASE_I_3"/>
    <property type="match status" value="1"/>
</dbReference>
<dbReference type="EMBL" id="JAVREN010000019">
    <property type="protein sequence ID" value="MDT0308195.1"/>
    <property type="molecule type" value="Genomic_DNA"/>
</dbReference>
<comment type="caution">
    <text evidence="9">The sequence shown here is derived from an EMBL/GenBank/DDBJ whole genome shotgun (WGS) entry which is preliminary data.</text>
</comment>
<evidence type="ECO:0000256" key="3">
    <source>
        <dbReference type="ARBA" id="ARBA00009370"/>
    </source>
</evidence>
<feature type="transmembrane region" description="Helical" evidence="6">
    <location>
        <begin position="37"/>
        <end position="57"/>
    </location>
</feature>
<dbReference type="CDD" id="cd06530">
    <property type="entry name" value="S26_SPase_I"/>
    <property type="match status" value="1"/>
</dbReference>
<dbReference type="PRINTS" id="PR00727">
    <property type="entry name" value="LEADERPTASE"/>
</dbReference>
<dbReference type="PANTHER" id="PTHR43390:SF1">
    <property type="entry name" value="CHLOROPLAST PROCESSING PEPTIDASE"/>
    <property type="match status" value="1"/>
</dbReference>
<dbReference type="InterPro" id="IPR000223">
    <property type="entry name" value="Pept_S26A_signal_pept_1"/>
</dbReference>
<dbReference type="InterPro" id="IPR019758">
    <property type="entry name" value="Pept_S26A_signal_pept_1_CS"/>
</dbReference>
<keyword evidence="6" id="KW-1133">Transmembrane helix</keyword>
<accession>A0ABU2L9E4</accession>
<name>A0ABU2L9E4_9ACTN</name>
<organism evidence="9 10">
    <name type="scientific">Streptomyces boetiae</name>
    <dbReference type="NCBI Taxonomy" id="3075541"/>
    <lineage>
        <taxon>Bacteria</taxon>
        <taxon>Bacillati</taxon>
        <taxon>Actinomycetota</taxon>
        <taxon>Actinomycetes</taxon>
        <taxon>Kitasatosporales</taxon>
        <taxon>Streptomycetaceae</taxon>
        <taxon>Streptomyces</taxon>
    </lineage>
</organism>
<evidence type="ECO:0000256" key="5">
    <source>
        <dbReference type="ARBA" id="ARBA00022801"/>
    </source>
</evidence>
<keyword evidence="10" id="KW-1185">Reference proteome</keyword>
<keyword evidence="5 6" id="KW-0378">Hydrolase</keyword>
<dbReference type="GO" id="GO:0009003">
    <property type="term" value="F:signal peptidase activity"/>
    <property type="evidence" value="ECO:0007669"/>
    <property type="project" value="UniProtKB-EC"/>
</dbReference>
<keyword evidence="6" id="KW-0472">Membrane</keyword>